<dbReference type="PATRIC" id="fig|869212.3.peg.3865"/>
<dbReference type="Pfam" id="PF02597">
    <property type="entry name" value="ThiS"/>
    <property type="match status" value="1"/>
</dbReference>
<proteinExistence type="predicted"/>
<dbReference type="STRING" id="869212.Turpa_3836"/>
<dbReference type="SUPFAM" id="SSF54285">
    <property type="entry name" value="MoaD/ThiS"/>
    <property type="match status" value="1"/>
</dbReference>
<dbReference type="EMBL" id="CP002959">
    <property type="protein sequence ID" value="AFM14470.1"/>
    <property type="molecule type" value="Genomic_DNA"/>
</dbReference>
<evidence type="ECO:0000313" key="1">
    <source>
        <dbReference type="EMBL" id="AFM14470.1"/>
    </source>
</evidence>
<dbReference type="InterPro" id="IPR012675">
    <property type="entry name" value="Beta-grasp_dom_sf"/>
</dbReference>
<dbReference type="Proteomes" id="UP000006048">
    <property type="component" value="Chromosome"/>
</dbReference>
<dbReference type="OrthoDB" id="9798559at2"/>
<dbReference type="PANTHER" id="PTHR34472">
    <property type="entry name" value="SULFUR CARRIER PROTEIN THIS"/>
    <property type="match status" value="1"/>
</dbReference>
<dbReference type="CDD" id="cd00565">
    <property type="entry name" value="Ubl_ThiS"/>
    <property type="match status" value="1"/>
</dbReference>
<dbReference type="AlphaFoldDB" id="I4BB13"/>
<organism evidence="1 2">
    <name type="scientific">Turneriella parva (strain ATCC BAA-1111 / DSM 21527 / NCTC 11395 / H)</name>
    <name type="common">Leptospira parva</name>
    <dbReference type="NCBI Taxonomy" id="869212"/>
    <lineage>
        <taxon>Bacteria</taxon>
        <taxon>Pseudomonadati</taxon>
        <taxon>Spirochaetota</taxon>
        <taxon>Spirochaetia</taxon>
        <taxon>Leptospirales</taxon>
        <taxon>Leptospiraceae</taxon>
        <taxon>Turneriella</taxon>
    </lineage>
</organism>
<name>I4BB13_TURPD</name>
<keyword evidence="2" id="KW-1185">Reference proteome</keyword>
<dbReference type="HOGENOM" id="CLU_174611_3_0_12"/>
<dbReference type="InterPro" id="IPR016155">
    <property type="entry name" value="Mopterin_synth/thiamin_S_b"/>
</dbReference>
<sequence>MTVNGENIPLQGIGDATLAGLIAHLKLSPNRIAVELNGELVDRLAFASTTLNDSDVLELIHYVGGG</sequence>
<protein>
    <submittedName>
        <fullName evidence="1">Thiamine biosynthesis protein ThiS</fullName>
    </submittedName>
</protein>
<dbReference type="InterPro" id="IPR003749">
    <property type="entry name" value="ThiS/MoaD-like"/>
</dbReference>
<dbReference type="InterPro" id="IPR010035">
    <property type="entry name" value="Thi_S"/>
</dbReference>
<gene>
    <name evidence="1" type="ordered locus">Turpa_3836</name>
</gene>
<dbReference type="KEGG" id="tpx:Turpa_3836"/>
<accession>I4BB13</accession>
<reference evidence="1 2" key="1">
    <citation type="submission" date="2012-06" db="EMBL/GenBank/DDBJ databases">
        <title>The complete chromosome of genome of Turneriella parva DSM 21527.</title>
        <authorList>
            <consortium name="US DOE Joint Genome Institute (JGI-PGF)"/>
            <person name="Lucas S."/>
            <person name="Han J."/>
            <person name="Lapidus A."/>
            <person name="Bruce D."/>
            <person name="Goodwin L."/>
            <person name="Pitluck S."/>
            <person name="Peters L."/>
            <person name="Kyrpides N."/>
            <person name="Mavromatis K."/>
            <person name="Ivanova N."/>
            <person name="Mikhailova N."/>
            <person name="Chertkov O."/>
            <person name="Detter J.C."/>
            <person name="Tapia R."/>
            <person name="Han C."/>
            <person name="Land M."/>
            <person name="Hauser L."/>
            <person name="Markowitz V."/>
            <person name="Cheng J.-F."/>
            <person name="Hugenholtz P."/>
            <person name="Woyke T."/>
            <person name="Wu D."/>
            <person name="Gronow S."/>
            <person name="Wellnitz S."/>
            <person name="Brambilla E."/>
            <person name="Klenk H.-P."/>
            <person name="Eisen J.A."/>
        </authorList>
    </citation>
    <scope>NUCLEOTIDE SEQUENCE [LARGE SCALE GENOMIC DNA]</scope>
    <source>
        <strain evidence="2">ATCC BAA-1111 / DSM 21527 / NCTC 11395 / H</strain>
    </source>
</reference>
<evidence type="ECO:0000313" key="2">
    <source>
        <dbReference type="Proteomes" id="UP000006048"/>
    </source>
</evidence>
<dbReference type="Gene3D" id="3.10.20.30">
    <property type="match status" value="1"/>
</dbReference>
<dbReference type="PANTHER" id="PTHR34472:SF1">
    <property type="entry name" value="SULFUR CARRIER PROTEIN THIS"/>
    <property type="match status" value="1"/>
</dbReference>
<dbReference type="RefSeq" id="WP_014804947.1">
    <property type="nucleotide sequence ID" value="NC_018020.1"/>
</dbReference>
<dbReference type="NCBIfam" id="TIGR01683">
    <property type="entry name" value="thiS"/>
    <property type="match status" value="1"/>
</dbReference>